<dbReference type="RefSeq" id="WP_009128136.1">
    <property type="nucleotide sequence ID" value="NZ_JH992940.1"/>
</dbReference>
<organism evidence="1 2">
    <name type="scientific">Bacteroides oleiciplenus YIT 12058</name>
    <dbReference type="NCBI Taxonomy" id="742727"/>
    <lineage>
        <taxon>Bacteria</taxon>
        <taxon>Pseudomonadati</taxon>
        <taxon>Bacteroidota</taxon>
        <taxon>Bacteroidia</taxon>
        <taxon>Bacteroidales</taxon>
        <taxon>Bacteroidaceae</taxon>
        <taxon>Bacteroides</taxon>
    </lineage>
</organism>
<proteinExistence type="predicted"/>
<dbReference type="HOGENOM" id="CLU_2191747_0_0_10"/>
<dbReference type="Proteomes" id="UP000009872">
    <property type="component" value="Unassembled WGS sequence"/>
</dbReference>
<dbReference type="STRING" id="742727.HMPREF9447_00715"/>
<reference evidence="1 2" key="1">
    <citation type="submission" date="2012-09" db="EMBL/GenBank/DDBJ databases">
        <title>The Genome Sequence of Bacteroides oleiciplenus YIT 12058.</title>
        <authorList>
            <consortium name="The Broad Institute Genome Sequencing Platform"/>
            <person name="Earl A."/>
            <person name="Ward D."/>
            <person name="Feldgarden M."/>
            <person name="Gevers D."/>
            <person name="Morotomi M."/>
            <person name="Walker B."/>
            <person name="Young S.K."/>
            <person name="Zeng Q."/>
            <person name="Gargeya S."/>
            <person name="Fitzgerald M."/>
            <person name="Haas B."/>
            <person name="Abouelleil A."/>
            <person name="Alvarado L."/>
            <person name="Arachchi H.M."/>
            <person name="Berlin A.M."/>
            <person name="Chapman S.B."/>
            <person name="Goldberg J."/>
            <person name="Griggs A."/>
            <person name="Gujja S."/>
            <person name="Hansen M."/>
            <person name="Howarth C."/>
            <person name="Imamovic A."/>
            <person name="Larimer J."/>
            <person name="McCowen C."/>
            <person name="Montmayeur A."/>
            <person name="Murphy C."/>
            <person name="Neiman D."/>
            <person name="Pearson M."/>
            <person name="Priest M."/>
            <person name="Roberts A."/>
            <person name="Saif S."/>
            <person name="Shea T."/>
            <person name="Sisk P."/>
            <person name="Sykes S."/>
            <person name="Wortman J."/>
            <person name="Nusbaum C."/>
            <person name="Birren B."/>
        </authorList>
    </citation>
    <scope>NUCLEOTIDE SEQUENCE [LARGE SCALE GENOMIC DNA]</scope>
    <source>
        <strain evidence="1 2">YIT 12058</strain>
    </source>
</reference>
<sequence length="110" mass="13156">MELVIKDRLYIPALLPKEGNFRQFNTKKEILRKIEITSEERECVGLKENQETKRIEWDTEKEVPLLIEFTSEEMNYLKQSFEKISDEQLPDDMWTVVEKIYNAIQDGKTE</sequence>
<name>K9ESW7_9BACE</name>
<evidence type="ECO:0000313" key="1">
    <source>
        <dbReference type="EMBL" id="EKU92265.1"/>
    </source>
</evidence>
<dbReference type="PATRIC" id="fig|742727.4.peg.718"/>
<evidence type="ECO:0000313" key="2">
    <source>
        <dbReference type="Proteomes" id="UP000009872"/>
    </source>
</evidence>
<protein>
    <submittedName>
        <fullName evidence="1">Uncharacterized protein</fullName>
    </submittedName>
</protein>
<comment type="caution">
    <text evidence="1">The sequence shown here is derived from an EMBL/GenBank/DDBJ whole genome shotgun (WGS) entry which is preliminary data.</text>
</comment>
<dbReference type="EMBL" id="ADLF01000002">
    <property type="protein sequence ID" value="EKU92265.1"/>
    <property type="molecule type" value="Genomic_DNA"/>
</dbReference>
<keyword evidence="2" id="KW-1185">Reference proteome</keyword>
<gene>
    <name evidence="1" type="ORF">HMPREF9447_00715</name>
</gene>
<dbReference type="eggNOG" id="ENOG503405A">
    <property type="taxonomic scope" value="Bacteria"/>
</dbReference>
<dbReference type="AlphaFoldDB" id="K9ESW7"/>
<accession>K9ESW7</accession>
<dbReference type="OrthoDB" id="1040186at2"/>